<keyword evidence="7" id="KW-1185">Reference proteome</keyword>
<feature type="compositionally biased region" description="Basic and acidic residues" evidence="5">
    <location>
        <begin position="191"/>
        <end position="214"/>
    </location>
</feature>
<dbReference type="EMBL" id="CP143785">
    <property type="protein sequence ID" value="WVN86675.1"/>
    <property type="molecule type" value="Genomic_DNA"/>
</dbReference>
<dbReference type="InterPro" id="IPR019186">
    <property type="entry name" value="Nucleolar_protein_12"/>
</dbReference>
<dbReference type="RefSeq" id="XP_066067375.1">
    <property type="nucleotide sequence ID" value="XM_066211278.1"/>
</dbReference>
<reference evidence="6" key="2">
    <citation type="journal article" date="2022" name="Elife">
        <title>Obligate sexual reproduction of a homothallic fungus closely related to the Cryptococcus pathogenic species complex.</title>
        <authorList>
            <person name="Passer A.R."/>
            <person name="Clancey S.A."/>
            <person name="Shea T."/>
            <person name="David-Palma M."/>
            <person name="Averette A.F."/>
            <person name="Boekhout T."/>
            <person name="Porcel B.M."/>
            <person name="Nowrousian M."/>
            <person name="Cuomo C.A."/>
            <person name="Sun S."/>
            <person name="Heitman J."/>
            <person name="Coelho M.A."/>
        </authorList>
    </citation>
    <scope>NUCLEOTIDE SEQUENCE</scope>
    <source>
        <strain evidence="6">CBS 7841</strain>
    </source>
</reference>
<dbReference type="GO" id="GO:0005730">
    <property type="term" value="C:nucleolus"/>
    <property type="evidence" value="ECO:0007669"/>
    <property type="project" value="UniProtKB-SubCell"/>
</dbReference>
<dbReference type="VEuPathDB" id="FungiDB:L203_03090"/>
<evidence type="ECO:0000313" key="6">
    <source>
        <dbReference type="EMBL" id="WVN86675.1"/>
    </source>
</evidence>
<gene>
    <name evidence="6" type="ORF">L203_101847</name>
</gene>
<evidence type="ECO:0000256" key="1">
    <source>
        <dbReference type="ARBA" id="ARBA00004604"/>
    </source>
</evidence>
<dbReference type="Pfam" id="PF09805">
    <property type="entry name" value="Nop25"/>
    <property type="match status" value="1"/>
</dbReference>
<feature type="compositionally biased region" description="Polar residues" evidence="5">
    <location>
        <begin position="142"/>
        <end position="156"/>
    </location>
</feature>
<evidence type="ECO:0000256" key="4">
    <source>
        <dbReference type="ARBA" id="ARBA00023242"/>
    </source>
</evidence>
<protein>
    <submittedName>
        <fullName evidence="6">Uncharacterized protein</fullName>
    </submittedName>
</protein>
<dbReference type="PANTHER" id="PTHR14577:SF0">
    <property type="entry name" value="NUCLEOLAR PROTEIN 12"/>
    <property type="match status" value="1"/>
</dbReference>
<proteinExistence type="inferred from homology"/>
<evidence type="ECO:0000313" key="7">
    <source>
        <dbReference type="Proteomes" id="UP000094043"/>
    </source>
</evidence>
<dbReference type="OrthoDB" id="551633at2759"/>
<reference evidence="6" key="1">
    <citation type="submission" date="2016-06" db="EMBL/GenBank/DDBJ databases">
        <authorList>
            <person name="Cuomo C."/>
            <person name="Litvintseva A."/>
            <person name="Heitman J."/>
            <person name="Chen Y."/>
            <person name="Sun S."/>
            <person name="Springer D."/>
            <person name="Dromer F."/>
            <person name="Young S."/>
            <person name="Zeng Q."/>
            <person name="Chapman S."/>
            <person name="Gujja S."/>
            <person name="Saif S."/>
            <person name="Birren B."/>
        </authorList>
    </citation>
    <scope>NUCLEOTIDE SEQUENCE</scope>
    <source>
        <strain evidence="6">CBS 7841</strain>
    </source>
</reference>
<name>A0A1E3IIW8_9TREE</name>
<dbReference type="GO" id="GO:0019843">
    <property type="term" value="F:rRNA binding"/>
    <property type="evidence" value="ECO:0007669"/>
    <property type="project" value="TreeGrafter"/>
</dbReference>
<feature type="region of interest" description="Disordered" evidence="5">
    <location>
        <begin position="54"/>
        <end position="248"/>
    </location>
</feature>
<dbReference type="AlphaFoldDB" id="A0A1E3IIW8"/>
<evidence type="ECO:0000256" key="3">
    <source>
        <dbReference type="ARBA" id="ARBA00023054"/>
    </source>
</evidence>
<sequence>MTKSVKSNVALLTEGAVYIQRAKKARREQVEEIKFDDEARRDWLTGFSKRKKVKTEERKTRAIERERQEHLEERRQARKDMRERAAENVKSVRIAMGLAPEDEESEAGPSKAKENKQEQEFSDEEQIATVTITEDFDPSAPTFYSRSTSLSPNAANNLGEGVDEKKVEAKLGSSLLPPSSKRAQKKNSKKKEKETKSMETKAERRRGKELEARKRDKKTSLALEKHGKSRGKIKGREAKGKFKSKTRR</sequence>
<reference evidence="6" key="3">
    <citation type="submission" date="2024-01" db="EMBL/GenBank/DDBJ databases">
        <authorList>
            <person name="Coelho M.A."/>
            <person name="David-Palma M."/>
            <person name="Shea T."/>
            <person name="Sun S."/>
            <person name="Cuomo C.A."/>
            <person name="Heitman J."/>
        </authorList>
    </citation>
    <scope>NUCLEOTIDE SEQUENCE</scope>
    <source>
        <strain evidence="6">CBS 7841</strain>
    </source>
</reference>
<evidence type="ECO:0000256" key="5">
    <source>
        <dbReference type="SAM" id="MobiDB-lite"/>
    </source>
</evidence>
<dbReference type="GeneID" id="91086059"/>
<dbReference type="Proteomes" id="UP000094043">
    <property type="component" value="Chromosome 2"/>
</dbReference>
<comment type="similarity">
    <text evidence="2">Belongs to the RRP17 family.</text>
</comment>
<accession>A0A1E3IIW8</accession>
<keyword evidence="3" id="KW-0175">Coiled coil</keyword>
<comment type="subcellular location">
    <subcellularLocation>
        <location evidence="1">Nucleus</location>
        <location evidence="1">Nucleolus</location>
    </subcellularLocation>
</comment>
<evidence type="ECO:0000256" key="2">
    <source>
        <dbReference type="ARBA" id="ARBA00007175"/>
    </source>
</evidence>
<feature type="compositionally biased region" description="Basic and acidic residues" evidence="5">
    <location>
        <begin position="54"/>
        <end position="87"/>
    </location>
</feature>
<dbReference type="KEGG" id="cdep:91086059"/>
<organism evidence="6 7">
    <name type="scientific">Cryptococcus depauperatus CBS 7841</name>
    <dbReference type="NCBI Taxonomy" id="1295531"/>
    <lineage>
        <taxon>Eukaryota</taxon>
        <taxon>Fungi</taxon>
        <taxon>Dikarya</taxon>
        <taxon>Basidiomycota</taxon>
        <taxon>Agaricomycotina</taxon>
        <taxon>Tremellomycetes</taxon>
        <taxon>Tremellales</taxon>
        <taxon>Cryptococcaceae</taxon>
        <taxon>Cryptococcus</taxon>
    </lineage>
</organism>
<dbReference type="PANTHER" id="PTHR14577">
    <property type="entry name" value="NUCLEOLAR PROTEIN 12"/>
    <property type="match status" value="1"/>
</dbReference>
<keyword evidence="4" id="KW-0539">Nucleus</keyword>